<sequence>MSNDTARSSRSYRTRNTIGSTVRTVLRLVGDLLVVSLWVLFLTLLFLENTWPRWAFYTLLLGGVAVYVAVTAAWTGGRSGSESERERGTADGDGAENEN</sequence>
<feature type="transmembrane region" description="Helical" evidence="2">
    <location>
        <begin position="54"/>
        <end position="77"/>
    </location>
</feature>
<dbReference type="Pfam" id="PF26436">
    <property type="entry name" value="DUF8119"/>
    <property type="match status" value="1"/>
</dbReference>
<dbReference type="EMBL" id="FOIS01000002">
    <property type="protein sequence ID" value="SEW00366.1"/>
    <property type="molecule type" value="Genomic_DNA"/>
</dbReference>
<evidence type="ECO:0000259" key="3">
    <source>
        <dbReference type="Pfam" id="PF26436"/>
    </source>
</evidence>
<evidence type="ECO:0000313" key="4">
    <source>
        <dbReference type="EMBL" id="SEW00366.1"/>
    </source>
</evidence>
<feature type="region of interest" description="Disordered" evidence="1">
    <location>
        <begin position="76"/>
        <end position="99"/>
    </location>
</feature>
<organism evidence="4 5">
    <name type="scientific">Natrinema salifodinae</name>
    <dbReference type="NCBI Taxonomy" id="1202768"/>
    <lineage>
        <taxon>Archaea</taxon>
        <taxon>Methanobacteriati</taxon>
        <taxon>Methanobacteriota</taxon>
        <taxon>Stenosarchaea group</taxon>
        <taxon>Halobacteria</taxon>
        <taxon>Halobacteriales</taxon>
        <taxon>Natrialbaceae</taxon>
        <taxon>Natrinema</taxon>
    </lineage>
</organism>
<keyword evidence="2" id="KW-1133">Transmembrane helix</keyword>
<evidence type="ECO:0000256" key="2">
    <source>
        <dbReference type="SAM" id="Phobius"/>
    </source>
</evidence>
<evidence type="ECO:0000256" key="1">
    <source>
        <dbReference type="SAM" id="MobiDB-lite"/>
    </source>
</evidence>
<keyword evidence="5" id="KW-1185">Reference proteome</keyword>
<dbReference type="AlphaFoldDB" id="A0A1I0NG54"/>
<feature type="compositionally biased region" description="Basic and acidic residues" evidence="1">
    <location>
        <begin position="81"/>
        <end position="90"/>
    </location>
</feature>
<gene>
    <name evidence="4" type="ORF">SAMN05216285_1696</name>
</gene>
<keyword evidence="2" id="KW-0472">Membrane</keyword>
<dbReference type="RefSeq" id="WP_049988687.1">
    <property type="nucleotide sequence ID" value="NZ_FOIS01000002.1"/>
</dbReference>
<dbReference type="Proteomes" id="UP000183275">
    <property type="component" value="Unassembled WGS sequence"/>
</dbReference>
<reference evidence="5" key="1">
    <citation type="submission" date="2016-10" db="EMBL/GenBank/DDBJ databases">
        <authorList>
            <person name="Varghese N."/>
        </authorList>
    </citation>
    <scope>NUCLEOTIDE SEQUENCE [LARGE SCALE GENOMIC DNA]</scope>
    <source>
        <strain evidence="5">CGMCC 1.12284</strain>
    </source>
</reference>
<protein>
    <recommendedName>
        <fullName evidence="3">DUF8119 domain-containing protein</fullName>
    </recommendedName>
</protein>
<feature type="transmembrane region" description="Helical" evidence="2">
    <location>
        <begin position="25"/>
        <end position="48"/>
    </location>
</feature>
<dbReference type="eggNOG" id="arCOG06361">
    <property type="taxonomic scope" value="Archaea"/>
</dbReference>
<name>A0A1I0NG54_9EURY</name>
<dbReference type="InterPro" id="IPR058432">
    <property type="entry name" value="DUF8119"/>
</dbReference>
<feature type="domain" description="DUF8119" evidence="3">
    <location>
        <begin position="16"/>
        <end position="78"/>
    </location>
</feature>
<evidence type="ECO:0000313" key="5">
    <source>
        <dbReference type="Proteomes" id="UP000183275"/>
    </source>
</evidence>
<keyword evidence="2" id="KW-0812">Transmembrane</keyword>
<accession>A0A1I0NG54</accession>
<proteinExistence type="predicted"/>